<name>A0A8S5QDI7_9CAUD</name>
<feature type="coiled-coil region" evidence="1">
    <location>
        <begin position="638"/>
        <end position="678"/>
    </location>
</feature>
<dbReference type="EMBL" id="BK015632">
    <property type="protein sequence ID" value="DAE16865.1"/>
    <property type="molecule type" value="Genomic_DNA"/>
</dbReference>
<evidence type="ECO:0000256" key="1">
    <source>
        <dbReference type="SAM" id="Coils"/>
    </source>
</evidence>
<feature type="coiled-coil region" evidence="1">
    <location>
        <begin position="224"/>
        <end position="314"/>
    </location>
</feature>
<keyword evidence="1" id="KW-0175">Coiled coil</keyword>
<sequence>MDYDVSISIGTTANLGGLRKAQQAVDGLAKAAGKVPGSLLSGGVGGASAPPVYTGTAFSNGGMSWQLEGASELTGSIKQVDKTIGAAAQGLKTNSSWLSRSISALAGLPGKIQDWGKGGMDQMRRFNGGLQNMANMANLGKQAWDIGWSLGQSLSNAFGVGADKIKDKVATALDAAKAKMAAWQTSLSETLSRQKEEKWLKKEEAGVKQINAAYEARKKVIEDLDRKAQARLELENKLLQIETEKNRSIIRQRQIRGDISDSQARDELAKLDAKDAEDRRRIEQQQAEQALKTAQQLAEAKEEQVRRLQEFQRMPNKGNVENLSKEGLFGQVDNLKAADAALKDWQRIAQRKAELEKDIVKADGKIRDGMFSPIKAAFIPQWQQKKAQDEESLKSVLAEQQAMAGQYGMQGQDFRQVAAVLAKRSQDARTALDKSMALIKDTGLLGDLSGKSGDAVYLEYARVLEFAQTFIHRQTDGIEAALKESVAAQDAVDQAGARLRDLLALHGAQRAAETQVSAETGKTNAQQDDKQHAATLASSMADRLVKAAEAQHKAAERQTRAAENTKTQLGYAVDSLNRYAEKYEDTPLSGGIERILQTITKLQGKPVKDRTKEETKDLEQLRKWIENVKDDGRFDNLVKAATAALDNMDAALAAEKKRKEAEAKAKTLEERSRKLADLDGQMDRKSKDALTLDDWMIKERGRLTGRMGELGRTDVSGRLPEVEALVRKVLSDQGDGGKGISRRESGELTRMLQQLEAISPRDSTPELEAAMSLIREMLTSYRTTSANQARTLAELNKLRQEVARIKSQTQFGPRK</sequence>
<proteinExistence type="predicted"/>
<protein>
    <submittedName>
        <fullName evidence="2">Uncharacterized protein</fullName>
    </submittedName>
</protein>
<reference evidence="2" key="1">
    <citation type="journal article" date="2021" name="Proc. Natl. Acad. Sci. U.S.A.">
        <title>A Catalog of Tens of Thousands of Viruses from Human Metagenomes Reveals Hidden Associations with Chronic Diseases.</title>
        <authorList>
            <person name="Tisza M.J."/>
            <person name="Buck C.B."/>
        </authorList>
    </citation>
    <scope>NUCLEOTIDE SEQUENCE</scope>
    <source>
        <strain evidence="2">CtpnN3</strain>
    </source>
</reference>
<organism evidence="2">
    <name type="scientific">Siphoviridae sp. ctpnN3</name>
    <dbReference type="NCBI Taxonomy" id="2825677"/>
    <lineage>
        <taxon>Viruses</taxon>
        <taxon>Duplodnaviria</taxon>
        <taxon>Heunggongvirae</taxon>
        <taxon>Uroviricota</taxon>
        <taxon>Caudoviricetes</taxon>
    </lineage>
</organism>
<evidence type="ECO:0000313" key="2">
    <source>
        <dbReference type="EMBL" id="DAE16865.1"/>
    </source>
</evidence>
<accession>A0A8S5QDI7</accession>